<evidence type="ECO:0000256" key="1">
    <source>
        <dbReference type="SAM" id="Coils"/>
    </source>
</evidence>
<evidence type="ECO:0000256" key="2">
    <source>
        <dbReference type="SAM" id="MobiDB-lite"/>
    </source>
</evidence>
<accession>A0A5C6AH03</accession>
<feature type="region of interest" description="Disordered" evidence="2">
    <location>
        <begin position="452"/>
        <end position="492"/>
    </location>
</feature>
<keyword evidence="3" id="KW-1133">Transmembrane helix</keyword>
<keyword evidence="5" id="KW-1185">Reference proteome</keyword>
<dbReference type="AlphaFoldDB" id="A0A5C6AH03"/>
<feature type="compositionally biased region" description="Polar residues" evidence="2">
    <location>
        <begin position="482"/>
        <end position="492"/>
    </location>
</feature>
<evidence type="ECO:0000313" key="5">
    <source>
        <dbReference type="Proteomes" id="UP000316213"/>
    </source>
</evidence>
<protein>
    <submittedName>
        <fullName evidence="4">Uncharacterized protein</fullName>
    </submittedName>
</protein>
<feature type="coiled-coil region" evidence="1">
    <location>
        <begin position="160"/>
        <end position="191"/>
    </location>
</feature>
<dbReference type="EMBL" id="SJPM01000003">
    <property type="protein sequence ID" value="TWT98730.1"/>
    <property type="molecule type" value="Genomic_DNA"/>
</dbReference>
<dbReference type="Proteomes" id="UP000316213">
    <property type="component" value="Unassembled WGS sequence"/>
</dbReference>
<evidence type="ECO:0000313" key="4">
    <source>
        <dbReference type="EMBL" id="TWT98730.1"/>
    </source>
</evidence>
<comment type="caution">
    <text evidence="4">The sequence shown here is derived from an EMBL/GenBank/DDBJ whole genome shotgun (WGS) entry which is preliminary data.</text>
</comment>
<sequence>MAARDDSVIRGSLIACLIFLVLSLALNFFLYRWGDVESQTAAGAKERLQTTQGELQSLQSQSTLLKAMLGVGGLTQAQFDQLTSSTGGDPDIEAIEQNFARDMSYFGPEVDPQNRNYPALPEFLVNAIRSRNVQYGQARDEATQIRTQAESDVEVARKAMEVAEAGRDAANKKLEEEQAKFVEDRTRMNKQAEDTRDSLLKTSKDLTNVRKKIQQDLATFQKRENELLSTINTQLIELQKFRSDNFESTQGLVKYVVRDGNVVTINLGSGDALRPGVTFGVIDGDETRLQDAKVKATIQVTKILGTHRAEARVVARPELRYPIIPGDQIYSPFWAPGRRVKIALAWNIDVDGDERPDVEQVASMVQAAGAEVSATIQSDLSGLDNLTSAVRFLVVGEVDDQGEEVDSQSVQAIGQIKTKAKELGVTVIPAWKLQAYLRTIDDSLTTPLGSAIRGEDFPPLPSTAPSRLPNSLPKMFQESDEGFQQGNKILEP</sequence>
<keyword evidence="3" id="KW-0472">Membrane</keyword>
<reference evidence="4 5" key="1">
    <citation type="submission" date="2019-02" db="EMBL/GenBank/DDBJ databases">
        <title>Deep-cultivation of Planctomycetes and their phenomic and genomic characterization uncovers novel biology.</title>
        <authorList>
            <person name="Wiegand S."/>
            <person name="Jogler M."/>
            <person name="Boedeker C."/>
            <person name="Pinto D."/>
            <person name="Vollmers J."/>
            <person name="Rivas-Marin E."/>
            <person name="Kohn T."/>
            <person name="Peeters S.H."/>
            <person name="Heuer A."/>
            <person name="Rast P."/>
            <person name="Oberbeckmann S."/>
            <person name="Bunk B."/>
            <person name="Jeske O."/>
            <person name="Meyerdierks A."/>
            <person name="Storesund J.E."/>
            <person name="Kallscheuer N."/>
            <person name="Luecker S."/>
            <person name="Lage O.M."/>
            <person name="Pohl T."/>
            <person name="Merkel B.J."/>
            <person name="Hornburger P."/>
            <person name="Mueller R.-W."/>
            <person name="Bruemmer F."/>
            <person name="Labrenz M."/>
            <person name="Spormann A.M."/>
            <person name="Op Den Camp H."/>
            <person name="Overmann J."/>
            <person name="Amann R."/>
            <person name="Jetten M.S.M."/>
            <person name="Mascher T."/>
            <person name="Medema M.H."/>
            <person name="Devos D.P."/>
            <person name="Kaster A.-K."/>
            <person name="Ovreas L."/>
            <person name="Rohde M."/>
            <person name="Galperin M.Y."/>
            <person name="Jogler C."/>
        </authorList>
    </citation>
    <scope>NUCLEOTIDE SEQUENCE [LARGE SCALE GENOMIC DNA]</scope>
    <source>
        <strain evidence="4 5">Pla100</strain>
    </source>
</reference>
<keyword evidence="1" id="KW-0175">Coiled coil</keyword>
<keyword evidence="3" id="KW-0812">Transmembrane</keyword>
<organism evidence="4 5">
    <name type="scientific">Neorhodopirellula pilleata</name>
    <dbReference type="NCBI Taxonomy" id="2714738"/>
    <lineage>
        <taxon>Bacteria</taxon>
        <taxon>Pseudomonadati</taxon>
        <taxon>Planctomycetota</taxon>
        <taxon>Planctomycetia</taxon>
        <taxon>Pirellulales</taxon>
        <taxon>Pirellulaceae</taxon>
        <taxon>Neorhodopirellula</taxon>
    </lineage>
</organism>
<proteinExistence type="predicted"/>
<dbReference type="RefSeq" id="WP_146577424.1">
    <property type="nucleotide sequence ID" value="NZ_SJPM01000003.1"/>
</dbReference>
<name>A0A5C6AH03_9BACT</name>
<feature type="transmembrane region" description="Helical" evidence="3">
    <location>
        <begin position="12"/>
        <end position="31"/>
    </location>
</feature>
<evidence type="ECO:0000256" key="3">
    <source>
        <dbReference type="SAM" id="Phobius"/>
    </source>
</evidence>
<dbReference type="OrthoDB" id="230112at2"/>
<gene>
    <name evidence="4" type="ORF">Pla100_18950</name>
</gene>